<gene>
    <name evidence="2" type="ORF">DVJ83_16875</name>
</gene>
<dbReference type="InterPro" id="IPR016032">
    <property type="entry name" value="Sig_transdc_resp-reg_C-effctor"/>
</dbReference>
<accession>A0A345IM81</accession>
<reference evidence="2 3" key="1">
    <citation type="submission" date="2018-07" db="EMBL/GenBank/DDBJ databases">
        <title>Complete Genome and Methylome Analysis of Deinococcus wulumuqiensis NEB 479.</title>
        <authorList>
            <person name="Fomenkov A."/>
            <person name="Luyten Y."/>
            <person name="Vincze T."/>
            <person name="Anton B.P."/>
            <person name="Clark T."/>
            <person name="Roberts R.J."/>
            <person name="Morgan R.D."/>
        </authorList>
    </citation>
    <scope>NUCLEOTIDE SEQUENCE [LARGE SCALE GENOMIC DNA]</scope>
    <source>
        <strain evidence="2 3">NEB 479</strain>
        <plasmid evidence="3">Plasmid pdrdi</plasmid>
    </source>
</reference>
<dbReference type="RefSeq" id="WP_114673461.1">
    <property type="nucleotide sequence ID" value="NZ_CP031163.1"/>
</dbReference>
<protein>
    <submittedName>
        <fullName evidence="2">Hin recombinase</fullName>
    </submittedName>
</protein>
<dbReference type="InterPro" id="IPR006120">
    <property type="entry name" value="Resolvase_HTH_dom"/>
</dbReference>
<dbReference type="KEGG" id="dwu:DVJ83_16875"/>
<keyword evidence="2" id="KW-0614">Plasmid</keyword>
<dbReference type="Pfam" id="PF02796">
    <property type="entry name" value="HTH_7"/>
    <property type="match status" value="1"/>
</dbReference>
<evidence type="ECO:0000259" key="1">
    <source>
        <dbReference type="Pfam" id="PF02796"/>
    </source>
</evidence>
<proteinExistence type="predicted"/>
<dbReference type="GO" id="GO:0000150">
    <property type="term" value="F:DNA strand exchange activity"/>
    <property type="evidence" value="ECO:0007669"/>
    <property type="project" value="InterPro"/>
</dbReference>
<dbReference type="CDD" id="cd00569">
    <property type="entry name" value="HTH_Hin_like"/>
    <property type="match status" value="1"/>
</dbReference>
<dbReference type="SUPFAM" id="SSF46894">
    <property type="entry name" value="C-terminal effector domain of the bipartite response regulators"/>
    <property type="match status" value="1"/>
</dbReference>
<evidence type="ECO:0000313" key="3">
    <source>
        <dbReference type="Proteomes" id="UP000253744"/>
    </source>
</evidence>
<geneLocation type="plasmid" evidence="3">
    <name>pdrdi</name>
</geneLocation>
<organism evidence="2 3">
    <name type="scientific">Deinococcus wulumuqiensis</name>
    <dbReference type="NCBI Taxonomy" id="980427"/>
    <lineage>
        <taxon>Bacteria</taxon>
        <taxon>Thermotogati</taxon>
        <taxon>Deinococcota</taxon>
        <taxon>Deinococci</taxon>
        <taxon>Deinococcales</taxon>
        <taxon>Deinococcaceae</taxon>
        <taxon>Deinococcus</taxon>
    </lineage>
</organism>
<sequence length="275" mass="30975">MGRQQVVEVRFSQAELAQLQIASSVTNVDLESLIRQAALAIASDLQGRSYTKHELGHIYREAASRGHVWTEAELRQRHLPLHWSEAWVRARLAEGKSVKQIALLSGSPATTVGNHLQRVHGIYAYRKLNDDDIASIRQRYAAGESRPQIAADLGVSKVTVGKYLKGLPTEFERSDWQAQEELEQEVRVAHVDPLAPRIQGLKDWSERLFEERVQLIGIWPTSTKMIAERIFAGDHATARDWTGRMVRKGRLKRLAPGWFDLTKQVAAEHLAPPAS</sequence>
<name>A0A345IM81_9DEIO</name>
<dbReference type="Gene3D" id="1.10.10.60">
    <property type="entry name" value="Homeodomain-like"/>
    <property type="match status" value="1"/>
</dbReference>
<evidence type="ECO:0000313" key="2">
    <source>
        <dbReference type="EMBL" id="AXH00804.1"/>
    </source>
</evidence>
<dbReference type="Proteomes" id="UP000253744">
    <property type="component" value="Plasmid pDrdI"/>
</dbReference>
<dbReference type="AlphaFoldDB" id="A0A345IM81"/>
<dbReference type="GO" id="GO:0006355">
    <property type="term" value="P:regulation of DNA-templated transcription"/>
    <property type="evidence" value="ECO:0007669"/>
    <property type="project" value="InterPro"/>
</dbReference>
<dbReference type="EMBL" id="CP031163">
    <property type="protein sequence ID" value="AXH00804.1"/>
    <property type="molecule type" value="Genomic_DNA"/>
</dbReference>
<feature type="domain" description="Resolvase HTH" evidence="1">
    <location>
        <begin position="126"/>
        <end position="165"/>
    </location>
</feature>
<dbReference type="GO" id="GO:0003677">
    <property type="term" value="F:DNA binding"/>
    <property type="evidence" value="ECO:0007669"/>
    <property type="project" value="InterPro"/>
</dbReference>